<dbReference type="InterPro" id="IPR012347">
    <property type="entry name" value="Ferritin-like"/>
</dbReference>
<accession>A0ABW1WFN0</accession>
<dbReference type="Pfam" id="PF07875">
    <property type="entry name" value="Coat_F"/>
    <property type="match status" value="1"/>
</dbReference>
<keyword evidence="4" id="KW-0946">Virion</keyword>
<dbReference type="RefSeq" id="WP_253077084.1">
    <property type="nucleotide sequence ID" value="NZ_JAMXWN010000015.1"/>
</dbReference>
<evidence type="ECO:0000256" key="1">
    <source>
        <dbReference type="ARBA" id="ARBA00022969"/>
    </source>
</evidence>
<reference evidence="5" key="1">
    <citation type="journal article" date="2019" name="Int. J. Syst. Evol. Microbiol.">
        <title>The Global Catalogue of Microorganisms (GCM) 10K type strain sequencing project: providing services to taxonomists for standard genome sequencing and annotation.</title>
        <authorList>
            <consortium name="The Broad Institute Genomics Platform"/>
            <consortium name="The Broad Institute Genome Sequencing Center for Infectious Disease"/>
            <person name="Wu L."/>
            <person name="Ma J."/>
        </authorList>
    </citation>
    <scope>NUCLEOTIDE SEQUENCE [LARGE SCALE GENOMIC DNA]</scope>
    <source>
        <strain evidence="5">CCUG 42001</strain>
    </source>
</reference>
<keyword evidence="5" id="KW-1185">Reference proteome</keyword>
<dbReference type="Proteomes" id="UP001596267">
    <property type="component" value="Unassembled WGS sequence"/>
</dbReference>
<name>A0ABW1WFN0_9BACL</name>
<dbReference type="PANTHER" id="PTHR39183:SF1">
    <property type="entry name" value="SPORE COAT PROTEIN F-LIKE PROTEIN YHCQ"/>
    <property type="match status" value="1"/>
</dbReference>
<dbReference type="Gene3D" id="1.20.1260.10">
    <property type="match status" value="1"/>
</dbReference>
<dbReference type="EMBL" id="JBHSTQ010000013">
    <property type="protein sequence ID" value="MFC6387383.1"/>
    <property type="molecule type" value="Genomic_DNA"/>
</dbReference>
<organism evidence="4 5">
    <name type="scientific">Sporolactobacillus kofuensis</name>
    <dbReference type="NCBI Taxonomy" id="269672"/>
    <lineage>
        <taxon>Bacteria</taxon>
        <taxon>Bacillati</taxon>
        <taxon>Bacillota</taxon>
        <taxon>Bacilli</taxon>
        <taxon>Bacillales</taxon>
        <taxon>Sporolactobacillaceae</taxon>
        <taxon>Sporolactobacillus</taxon>
    </lineage>
</organism>
<comment type="similarity">
    <text evidence="3">Belongs to the CotF family.</text>
</comment>
<evidence type="ECO:0000313" key="5">
    <source>
        <dbReference type="Proteomes" id="UP001596267"/>
    </source>
</evidence>
<comment type="caution">
    <text evidence="4">The sequence shown here is derived from an EMBL/GenBank/DDBJ whole genome shotgun (WGS) entry which is preliminary data.</text>
</comment>
<proteinExistence type="inferred from homology"/>
<keyword evidence="4" id="KW-0167">Capsid protein</keyword>
<gene>
    <name evidence="4" type="ORF">ACFP7A_12320</name>
</gene>
<dbReference type="PANTHER" id="PTHR39183">
    <property type="entry name" value="SPORE COAT PROTEIN F-LIKE PROTEIN YHCQ"/>
    <property type="match status" value="1"/>
</dbReference>
<protein>
    <submittedName>
        <fullName evidence="4">Spore coat protein</fullName>
    </submittedName>
</protein>
<keyword evidence="1" id="KW-0749">Sporulation</keyword>
<evidence type="ECO:0000256" key="3">
    <source>
        <dbReference type="ARBA" id="ARBA00024344"/>
    </source>
</evidence>
<comment type="subcellular location">
    <subcellularLocation>
        <location evidence="2">Spore coat</location>
    </subcellularLocation>
</comment>
<dbReference type="InterPro" id="IPR012851">
    <property type="entry name" value="Spore_coat_CotF-like"/>
</dbReference>
<evidence type="ECO:0000256" key="2">
    <source>
        <dbReference type="ARBA" id="ARBA00024325"/>
    </source>
</evidence>
<sequence>MNQIVQNITGMGSLTEQVIATDFLITAKSGVRNIAYALTETSSPEVRQVLKQYLDDAINTHEKISNFMISQGYYHPDNLSEQINVDTKATQTALNIPQS</sequence>
<evidence type="ECO:0000313" key="4">
    <source>
        <dbReference type="EMBL" id="MFC6387383.1"/>
    </source>
</evidence>